<dbReference type="AlphaFoldDB" id="A0A1H1KMN8"/>
<evidence type="ECO:0000313" key="2">
    <source>
        <dbReference type="Proteomes" id="UP000199365"/>
    </source>
</evidence>
<dbReference type="Proteomes" id="UP000199365">
    <property type="component" value="Unassembled WGS sequence"/>
</dbReference>
<dbReference type="EMBL" id="FNKX01000005">
    <property type="protein sequence ID" value="SDR62999.1"/>
    <property type="molecule type" value="Genomic_DNA"/>
</dbReference>
<evidence type="ECO:0000313" key="1">
    <source>
        <dbReference type="EMBL" id="SDR62999.1"/>
    </source>
</evidence>
<gene>
    <name evidence="1" type="ORF">SAMN05445850_8558</name>
</gene>
<proteinExistence type="predicted"/>
<organism evidence="1 2">
    <name type="scientific">Paraburkholderia tuberum</name>
    <dbReference type="NCBI Taxonomy" id="157910"/>
    <lineage>
        <taxon>Bacteria</taxon>
        <taxon>Pseudomonadati</taxon>
        <taxon>Pseudomonadota</taxon>
        <taxon>Betaproteobacteria</taxon>
        <taxon>Burkholderiales</taxon>
        <taxon>Burkholderiaceae</taxon>
        <taxon>Paraburkholderia</taxon>
    </lineage>
</organism>
<sequence>MRHELTTSDTPLQFVVTRDDVFTFDHGDILGTMYPSHDKIGLDEWVWRLSKTVINRVRDDAGELLEVKAETVVISEGYASTAAEAAYDMRACLHRQIEKAGQDA</sequence>
<name>A0A1H1KMN8_9BURK</name>
<accession>A0A1H1KMN8</accession>
<protein>
    <submittedName>
        <fullName evidence="1">Uncharacterized protein</fullName>
    </submittedName>
</protein>
<keyword evidence="2" id="KW-1185">Reference proteome</keyword>
<dbReference type="STRING" id="157910.SAMN05445850_8558"/>
<reference evidence="2" key="1">
    <citation type="submission" date="2016-10" db="EMBL/GenBank/DDBJ databases">
        <authorList>
            <person name="Varghese N."/>
            <person name="Submissions S."/>
        </authorList>
    </citation>
    <scope>NUCLEOTIDE SEQUENCE [LARGE SCALE GENOMIC DNA]</scope>
    <source>
        <strain evidence="2">DUS833</strain>
    </source>
</reference>